<dbReference type="Proteomes" id="UP000565572">
    <property type="component" value="Unassembled WGS sequence"/>
</dbReference>
<dbReference type="RefSeq" id="WP_183337574.1">
    <property type="nucleotide sequence ID" value="NZ_JACHZG010000001.1"/>
</dbReference>
<reference evidence="1 2" key="1">
    <citation type="submission" date="2020-08" db="EMBL/GenBank/DDBJ databases">
        <title>Sequencing the genomes of 1000 actinobacteria strains.</title>
        <authorList>
            <person name="Klenk H.-P."/>
        </authorList>
    </citation>
    <scope>NUCLEOTIDE SEQUENCE [LARGE SCALE GENOMIC DNA]</scope>
    <source>
        <strain evidence="1 2">DSM 11053</strain>
    </source>
</reference>
<keyword evidence="2" id="KW-1185">Reference proteome</keyword>
<proteinExistence type="predicted"/>
<comment type="caution">
    <text evidence="1">The sequence shown here is derived from an EMBL/GenBank/DDBJ whole genome shotgun (WGS) entry which is preliminary data.</text>
</comment>
<dbReference type="AlphaFoldDB" id="A0A7W5JUU0"/>
<name>A0A7W5JUU0_9ACTN</name>
<dbReference type="EMBL" id="JACHZG010000001">
    <property type="protein sequence ID" value="MBB3326668.1"/>
    <property type="molecule type" value="Genomic_DNA"/>
</dbReference>
<sequence>MGRFFDEVGSTVRPLETVVLDGYGVAKHELATPRWQRTSRGLYVPGDAPESVAQRIVSAAAAMPDDGAIGGWAAAYVGGADLDGRDRRRRDLPVDVLLPPGLHRQQVPGIAYRRAALAPGEVWTIGGLRLTSPLRTAVDLACWAPSLTEAVVLLDLMLRAGLSPESLAAASPKDRRGAVQARRAIALARPGSLSPGETRLRLLYVQDVGSPDPLLNPSLLDLDGRFVAMPDLFDEEAGLALEYDGASWSGERPMGHRDVDQHRSDNVREEVMERRNIIVVRADAQDLGTYRRRTAARIQAARQDGLSRDRRRDRWIVRRER</sequence>
<accession>A0A7W5JUU0</accession>
<evidence type="ECO:0000313" key="1">
    <source>
        <dbReference type="EMBL" id="MBB3326668.1"/>
    </source>
</evidence>
<evidence type="ECO:0000313" key="2">
    <source>
        <dbReference type="Proteomes" id="UP000565572"/>
    </source>
</evidence>
<organism evidence="1 2">
    <name type="scientific">Microlunatus antarcticus</name>
    <dbReference type="NCBI Taxonomy" id="53388"/>
    <lineage>
        <taxon>Bacteria</taxon>
        <taxon>Bacillati</taxon>
        <taxon>Actinomycetota</taxon>
        <taxon>Actinomycetes</taxon>
        <taxon>Propionibacteriales</taxon>
        <taxon>Propionibacteriaceae</taxon>
        <taxon>Microlunatus</taxon>
    </lineage>
</organism>
<evidence type="ECO:0008006" key="3">
    <source>
        <dbReference type="Google" id="ProtNLM"/>
    </source>
</evidence>
<protein>
    <recommendedName>
        <fullName evidence="3">Transcriptional regulator, AbiEi antitoxin, Type IV TA system</fullName>
    </recommendedName>
</protein>
<gene>
    <name evidence="1" type="ORF">FHX39_001612</name>
</gene>